<gene>
    <name evidence="3" type="ORF">JGB26_00715</name>
</gene>
<accession>A0ABS0WXJ7</accession>
<evidence type="ECO:0000256" key="2">
    <source>
        <dbReference type="SAM" id="Phobius"/>
    </source>
</evidence>
<proteinExistence type="predicted"/>
<keyword evidence="2" id="KW-0472">Membrane</keyword>
<keyword evidence="2" id="KW-0812">Transmembrane</keyword>
<feature type="compositionally biased region" description="Gly residues" evidence="1">
    <location>
        <begin position="112"/>
        <end position="147"/>
    </location>
</feature>
<feature type="compositionally biased region" description="Gly residues" evidence="1">
    <location>
        <begin position="425"/>
        <end position="435"/>
    </location>
</feature>
<dbReference type="Proteomes" id="UP000634780">
    <property type="component" value="Unassembled WGS sequence"/>
</dbReference>
<sequence>MTDRGHRLSEQGTPVKKGALDERGAPDKASALDKRDMYEERDAGRARGQDAGNGTVKHGPSGKSRPDHGLGVLGLIVSRSGDGPQGGESSGGPGPGGGPGGSAHGSAAHGSGASGGSGGGPRGTGPGGGSGKGGSGGGPFGSGGDSGDGSHDPDGLHGDERALRRLLQQAVQEIEPGDAALERLRHAVPARRARKRQALVGMAAAALLVGTAIPALVHVAGSGGDSDPRPSIIGAGSNQPSQEDTGGSKDRGEHGKGGKVKDKEDKKDKKEGKGKEGKGKDGKDEGGKQGGATGGPDPTDDDTDAVSSPSCDAAQLGATGSVAPAETNGTVYGTFRISNTSGNSCTVSSAGSVNAAALGAADQTNVNVVDHTAGDAATGLPDPAQESSALVLKPGASYEVRFAFVPSATCPSDGGDPSPNPSPSDGGGGSGGSGSESGSPDGTTTQLVRDEGTEDGKVAVSLTAEPGSPSAGATVPNACAGTVYKTGVLAAQ</sequence>
<feature type="region of interest" description="Disordered" evidence="1">
    <location>
        <begin position="1"/>
        <end position="161"/>
    </location>
</feature>
<feature type="region of interest" description="Disordered" evidence="1">
    <location>
        <begin position="407"/>
        <end position="456"/>
    </location>
</feature>
<feature type="region of interest" description="Disordered" evidence="1">
    <location>
        <begin position="218"/>
        <end position="327"/>
    </location>
</feature>
<evidence type="ECO:0008006" key="5">
    <source>
        <dbReference type="Google" id="ProtNLM"/>
    </source>
</evidence>
<dbReference type="RefSeq" id="WP_190117965.1">
    <property type="nucleotide sequence ID" value="NZ_BMVR01000009.1"/>
</dbReference>
<feature type="compositionally biased region" description="Polar residues" evidence="1">
    <location>
        <begin position="236"/>
        <end position="245"/>
    </location>
</feature>
<feature type="compositionally biased region" description="Basic and acidic residues" evidence="1">
    <location>
        <begin position="148"/>
        <end position="161"/>
    </location>
</feature>
<keyword evidence="2" id="KW-1133">Transmembrane helix</keyword>
<feature type="compositionally biased region" description="Basic and acidic residues" evidence="1">
    <location>
        <begin position="246"/>
        <end position="287"/>
    </location>
</feature>
<evidence type="ECO:0000313" key="3">
    <source>
        <dbReference type="EMBL" id="MBJ3805659.1"/>
    </source>
</evidence>
<feature type="compositionally biased region" description="Basic and acidic residues" evidence="1">
    <location>
        <begin position="18"/>
        <end position="48"/>
    </location>
</feature>
<reference evidence="3 4" key="1">
    <citation type="submission" date="2020-12" db="EMBL/GenBank/DDBJ databases">
        <title>Streptomyces typhae sp. nov., a novel endophytic actinomycete isolated from the root of cattail pollen (Typha angustifolia L.).</title>
        <authorList>
            <person name="Peng C."/>
            <person name="Liu C."/>
        </authorList>
    </citation>
    <scope>NUCLEOTIDE SEQUENCE [LARGE SCALE GENOMIC DNA]</scope>
    <source>
        <strain evidence="3 4">JCM 4753</strain>
    </source>
</reference>
<comment type="caution">
    <text evidence="3">The sequence shown here is derived from an EMBL/GenBank/DDBJ whole genome shotgun (WGS) entry which is preliminary data.</text>
</comment>
<evidence type="ECO:0000313" key="4">
    <source>
        <dbReference type="Proteomes" id="UP000634780"/>
    </source>
</evidence>
<keyword evidence="4" id="KW-1185">Reference proteome</keyword>
<organism evidence="3 4">
    <name type="scientific">Streptomyces flavofungini</name>
    <dbReference type="NCBI Taxonomy" id="68200"/>
    <lineage>
        <taxon>Bacteria</taxon>
        <taxon>Bacillati</taxon>
        <taxon>Actinomycetota</taxon>
        <taxon>Actinomycetes</taxon>
        <taxon>Kitasatosporales</taxon>
        <taxon>Streptomycetaceae</taxon>
        <taxon>Streptomyces</taxon>
    </lineage>
</organism>
<feature type="compositionally biased region" description="Gly residues" evidence="1">
    <location>
        <begin position="83"/>
        <end position="103"/>
    </location>
</feature>
<evidence type="ECO:0000256" key="1">
    <source>
        <dbReference type="SAM" id="MobiDB-lite"/>
    </source>
</evidence>
<feature type="transmembrane region" description="Helical" evidence="2">
    <location>
        <begin position="199"/>
        <end position="221"/>
    </location>
</feature>
<dbReference type="EMBL" id="JAEKOZ010000001">
    <property type="protein sequence ID" value="MBJ3805659.1"/>
    <property type="molecule type" value="Genomic_DNA"/>
</dbReference>
<protein>
    <recommendedName>
        <fullName evidence="5">DUF4232 domain-containing protein</fullName>
    </recommendedName>
</protein>
<name>A0ABS0WXJ7_9ACTN</name>